<name>A0ABU4JVQ8_9CLOT</name>
<dbReference type="PANTHER" id="PTHR43731:SF14">
    <property type="entry name" value="PRESENILIN-ASSOCIATED RHOMBOID-LIKE PROTEIN, MITOCHONDRIAL"/>
    <property type="match status" value="1"/>
</dbReference>
<dbReference type="Gene3D" id="1.20.1540.10">
    <property type="entry name" value="Rhomboid-like"/>
    <property type="match status" value="1"/>
</dbReference>
<dbReference type="InterPro" id="IPR022764">
    <property type="entry name" value="Peptidase_S54_rhomboid_dom"/>
</dbReference>
<dbReference type="GO" id="GO:0006508">
    <property type="term" value="P:proteolysis"/>
    <property type="evidence" value="ECO:0007669"/>
    <property type="project" value="UniProtKB-KW"/>
</dbReference>
<dbReference type="InterPro" id="IPR050925">
    <property type="entry name" value="Rhomboid_protease_S54"/>
</dbReference>
<evidence type="ECO:0000256" key="4">
    <source>
        <dbReference type="ARBA" id="ARBA00022801"/>
    </source>
</evidence>
<feature type="transmembrane region" description="Helical" evidence="7">
    <location>
        <begin position="263"/>
        <end position="279"/>
    </location>
</feature>
<evidence type="ECO:0000259" key="8">
    <source>
        <dbReference type="Pfam" id="PF01694"/>
    </source>
</evidence>
<evidence type="ECO:0000313" key="10">
    <source>
        <dbReference type="Proteomes" id="UP001281656"/>
    </source>
</evidence>
<evidence type="ECO:0000256" key="6">
    <source>
        <dbReference type="ARBA" id="ARBA00023136"/>
    </source>
</evidence>
<dbReference type="PANTHER" id="PTHR43731">
    <property type="entry name" value="RHOMBOID PROTEASE"/>
    <property type="match status" value="1"/>
</dbReference>
<keyword evidence="10" id="KW-1185">Reference proteome</keyword>
<keyword evidence="9" id="KW-0645">Protease</keyword>
<evidence type="ECO:0000256" key="7">
    <source>
        <dbReference type="SAM" id="Phobius"/>
    </source>
</evidence>
<dbReference type="Proteomes" id="UP001281656">
    <property type="component" value="Unassembled WGS sequence"/>
</dbReference>
<keyword evidence="6 7" id="KW-0472">Membrane</keyword>
<evidence type="ECO:0000256" key="2">
    <source>
        <dbReference type="ARBA" id="ARBA00009045"/>
    </source>
</evidence>
<comment type="subcellular location">
    <subcellularLocation>
        <location evidence="1">Membrane</location>
        <topology evidence="1">Multi-pass membrane protein</topology>
    </subcellularLocation>
</comment>
<dbReference type="GO" id="GO:0008233">
    <property type="term" value="F:peptidase activity"/>
    <property type="evidence" value="ECO:0007669"/>
    <property type="project" value="UniProtKB-KW"/>
</dbReference>
<evidence type="ECO:0000256" key="1">
    <source>
        <dbReference type="ARBA" id="ARBA00004141"/>
    </source>
</evidence>
<gene>
    <name evidence="9" type="ORF">P8V03_13865</name>
</gene>
<dbReference type="RefSeq" id="WP_318798600.1">
    <property type="nucleotide sequence ID" value="NZ_JARUJP010000017.1"/>
</dbReference>
<dbReference type="Pfam" id="PF01694">
    <property type="entry name" value="Rhomboid"/>
    <property type="match status" value="1"/>
</dbReference>
<feature type="transmembrane region" description="Helical" evidence="7">
    <location>
        <begin position="291"/>
        <end position="309"/>
    </location>
</feature>
<evidence type="ECO:0000256" key="5">
    <source>
        <dbReference type="ARBA" id="ARBA00022989"/>
    </source>
</evidence>
<keyword evidence="4 9" id="KW-0378">Hydrolase</keyword>
<dbReference type="SUPFAM" id="SSF144091">
    <property type="entry name" value="Rhomboid-like"/>
    <property type="match status" value="1"/>
</dbReference>
<sequence>MDVYIRKLIQELFNRYGYRIVEFGEIAGLSSSWGVVKSTGDGTQLFFFSDLESNDSLDINKVVQYAAYNFQLKNIRPIQILVDKKLHLEIGTDGEGYLNHKIYPQCELILINNVDNKILYYSKELENEVHEVANSMGIMESERNEISKTEKSIITYLLIGVNLLVYAMTAYLSGSIMDSDINVLIFLGAKVNELISSGEYYRLLTCMFLHGGIAHIGFNMYALSSLGPLVESVYGKIKYIFIYFLAGIVSSIFSYMFSTDISVGASGAIFGLLGAALVFGVKMKNAVGKNFMFNIASVIVVNLILGFSMPNIDNFGHLGGLIGGIAVSYFFMKSV</sequence>
<feature type="transmembrane region" description="Helical" evidence="7">
    <location>
        <begin position="315"/>
        <end position="332"/>
    </location>
</feature>
<feature type="domain" description="Peptidase S54 rhomboid" evidence="8">
    <location>
        <begin position="198"/>
        <end position="333"/>
    </location>
</feature>
<evidence type="ECO:0000313" key="9">
    <source>
        <dbReference type="EMBL" id="MDW8802237.1"/>
    </source>
</evidence>
<dbReference type="EMBL" id="JARUJP010000017">
    <property type="protein sequence ID" value="MDW8802237.1"/>
    <property type="molecule type" value="Genomic_DNA"/>
</dbReference>
<organism evidence="9 10">
    <name type="scientific">Clostridium tanneri</name>
    <dbReference type="NCBI Taxonomy" id="3037988"/>
    <lineage>
        <taxon>Bacteria</taxon>
        <taxon>Bacillati</taxon>
        <taxon>Bacillota</taxon>
        <taxon>Clostridia</taxon>
        <taxon>Eubacteriales</taxon>
        <taxon>Clostridiaceae</taxon>
        <taxon>Clostridium</taxon>
    </lineage>
</organism>
<feature type="transmembrane region" description="Helical" evidence="7">
    <location>
        <begin position="153"/>
        <end position="172"/>
    </location>
</feature>
<comment type="similarity">
    <text evidence="2">Belongs to the peptidase S54 family.</text>
</comment>
<feature type="transmembrane region" description="Helical" evidence="7">
    <location>
        <begin position="239"/>
        <end position="257"/>
    </location>
</feature>
<comment type="caution">
    <text evidence="9">The sequence shown here is derived from an EMBL/GenBank/DDBJ whole genome shotgun (WGS) entry which is preliminary data.</text>
</comment>
<evidence type="ECO:0000256" key="3">
    <source>
        <dbReference type="ARBA" id="ARBA00022692"/>
    </source>
</evidence>
<protein>
    <submittedName>
        <fullName evidence="9">Rhomboid family intramembrane serine protease</fullName>
        <ecNumber evidence="9">3.4.21.-</ecNumber>
    </submittedName>
</protein>
<keyword evidence="5 7" id="KW-1133">Transmembrane helix</keyword>
<proteinExistence type="inferred from homology"/>
<dbReference type="EC" id="3.4.21.-" evidence="9"/>
<keyword evidence="3 7" id="KW-0812">Transmembrane</keyword>
<reference evidence="9 10" key="1">
    <citation type="submission" date="2023-04" db="EMBL/GenBank/DDBJ databases">
        <title>Clostridium tannerae sp. nov., isolated from the fecal material of an alpaca.</title>
        <authorList>
            <person name="Miller S."/>
            <person name="Hendry M."/>
            <person name="King J."/>
            <person name="Sankaranarayanan K."/>
            <person name="Lawson P.A."/>
        </authorList>
    </citation>
    <scope>NUCLEOTIDE SEQUENCE [LARGE SCALE GENOMIC DNA]</scope>
    <source>
        <strain evidence="9 10">A1-XYC3</strain>
    </source>
</reference>
<dbReference type="InterPro" id="IPR035952">
    <property type="entry name" value="Rhomboid-like_sf"/>
</dbReference>
<accession>A0ABU4JVQ8</accession>